<dbReference type="PANTHER" id="PTHR43278">
    <property type="entry name" value="NAD(P)H-DEPENDENT FMN-CONTAINING OXIDOREDUCTASE YWQN-RELATED"/>
    <property type="match status" value="1"/>
</dbReference>
<organism evidence="4 5">
    <name type="scientific">Agathobaculum faecis</name>
    <dbReference type="NCBI Taxonomy" id="2763013"/>
    <lineage>
        <taxon>Bacteria</taxon>
        <taxon>Bacillati</taxon>
        <taxon>Bacillota</taxon>
        <taxon>Clostridia</taxon>
        <taxon>Eubacteriales</taxon>
        <taxon>Butyricicoccaceae</taxon>
        <taxon>Agathobaculum</taxon>
    </lineage>
</organism>
<reference evidence="4" key="1">
    <citation type="submission" date="2020-08" db="EMBL/GenBank/DDBJ databases">
        <title>Genome public.</title>
        <authorList>
            <person name="Liu C."/>
            <person name="Sun Q."/>
        </authorList>
    </citation>
    <scope>NUCLEOTIDE SEQUENCE</scope>
    <source>
        <strain evidence="4">NSJ-28</strain>
    </source>
</reference>
<dbReference type="EMBL" id="JACOPL010000004">
    <property type="protein sequence ID" value="MBC5724971.1"/>
    <property type="molecule type" value="Genomic_DNA"/>
</dbReference>
<evidence type="ECO:0000259" key="3">
    <source>
        <dbReference type="Pfam" id="PF03358"/>
    </source>
</evidence>
<evidence type="ECO:0000256" key="2">
    <source>
        <dbReference type="ARBA" id="ARBA00022643"/>
    </source>
</evidence>
<gene>
    <name evidence="4" type="ORF">H8S45_05810</name>
</gene>
<comment type="caution">
    <text evidence="4">The sequence shown here is derived from an EMBL/GenBank/DDBJ whole genome shotgun (WGS) entry which is preliminary data.</text>
</comment>
<evidence type="ECO:0000313" key="4">
    <source>
        <dbReference type="EMBL" id="MBC5724971.1"/>
    </source>
</evidence>
<evidence type="ECO:0000313" key="5">
    <source>
        <dbReference type="Proteomes" id="UP000606499"/>
    </source>
</evidence>
<name>A0A923LV39_9FIRM</name>
<evidence type="ECO:0000256" key="1">
    <source>
        <dbReference type="ARBA" id="ARBA00022630"/>
    </source>
</evidence>
<dbReference type="InterPro" id="IPR051796">
    <property type="entry name" value="ISF_SsuE-like"/>
</dbReference>
<dbReference type="PANTHER" id="PTHR43278:SF2">
    <property type="entry name" value="IRON-SULFUR FLAVOPROTEIN"/>
    <property type="match status" value="1"/>
</dbReference>
<keyword evidence="1" id="KW-0285">Flavoprotein</keyword>
<proteinExistence type="predicted"/>
<keyword evidence="2" id="KW-0288">FMN</keyword>
<dbReference type="SUPFAM" id="SSF52218">
    <property type="entry name" value="Flavoproteins"/>
    <property type="match status" value="1"/>
</dbReference>
<dbReference type="InterPro" id="IPR005025">
    <property type="entry name" value="FMN_Rdtase-like_dom"/>
</dbReference>
<protein>
    <submittedName>
        <fullName evidence="4">Flavodoxin family protein</fullName>
    </submittedName>
</protein>
<keyword evidence="5" id="KW-1185">Reference proteome</keyword>
<dbReference type="AlphaFoldDB" id="A0A923LV39"/>
<dbReference type="GO" id="GO:0016491">
    <property type="term" value="F:oxidoreductase activity"/>
    <property type="evidence" value="ECO:0007669"/>
    <property type="project" value="InterPro"/>
</dbReference>
<dbReference type="Proteomes" id="UP000606499">
    <property type="component" value="Unassembled WGS sequence"/>
</dbReference>
<dbReference type="Gene3D" id="3.40.50.360">
    <property type="match status" value="1"/>
</dbReference>
<dbReference type="RefSeq" id="WP_186949798.1">
    <property type="nucleotide sequence ID" value="NZ_JACOPL010000004.1"/>
</dbReference>
<feature type="domain" description="NADPH-dependent FMN reductase-like" evidence="3">
    <location>
        <begin position="1"/>
        <end position="112"/>
    </location>
</feature>
<accession>A0A923LV39</accession>
<dbReference type="Pfam" id="PF03358">
    <property type="entry name" value="FMN_red"/>
    <property type="match status" value="1"/>
</dbReference>
<sequence length="179" mass="19785">MKILVMESSPHKHGSSNLLAAEFIRGATEAGHQTQVFDVARSDLRPCLGCDACGMSGPCVQKDGMEELRRRILASDMVVFVTPLYYFGMSAQLKTAIDRFYSFNDELSAKHLKTALIAAAWDSNDWTMQDLAGHYQTLCRYLHFNDQGMLLGTGCGTVSMTQSSRFPKLAYALGKSLTE</sequence>
<dbReference type="InterPro" id="IPR029039">
    <property type="entry name" value="Flavoprotein-like_sf"/>
</dbReference>